<gene>
    <name evidence="4" type="ORF">SAMN04487783_1866</name>
</gene>
<dbReference type="AlphaFoldDB" id="A0AA94HN96"/>
<dbReference type="InterPro" id="IPR058593">
    <property type="entry name" value="ARB_07466-like_C"/>
</dbReference>
<sequence length="264" mass="28273">MGIGERAHRRRRVSRPIAGTALLGALVAALVVVALLLGSGLFGQGLPNALREWGGPLPRVSPCTVETAHGEVGLDRAQAQRATTAVALHARGQGAPDTSDIDGAALQRLAEGAPGDAGASLACRGTPADELAEQQPAASGLTPRAERLLDEMTAVFGEQRLGGFAPGGVDHGHMPGSTHYEGRAIDIFFRPVTEEHRRQGWLLAHWLVAHADELEVQYVIFDDRVWSVHRPDGQWRQYRAPDPGNEILRHLDHVHVDVLRGGTG</sequence>
<dbReference type="Pfam" id="PF26571">
    <property type="entry name" value="VldE"/>
    <property type="match status" value="1"/>
</dbReference>
<proteinExistence type="predicted"/>
<dbReference type="EMBL" id="FOZN01000003">
    <property type="protein sequence ID" value="SFS14551.1"/>
    <property type="molecule type" value="Genomic_DNA"/>
</dbReference>
<feature type="domain" description="ARB-07466-like C-terminal" evidence="3">
    <location>
        <begin position="138"/>
        <end position="239"/>
    </location>
</feature>
<dbReference type="Proteomes" id="UP000198506">
    <property type="component" value="Unassembled WGS sequence"/>
</dbReference>
<reference evidence="4 5" key="1">
    <citation type="submission" date="2016-10" db="EMBL/GenBank/DDBJ databases">
        <authorList>
            <person name="Varghese N."/>
            <person name="Submissions S."/>
        </authorList>
    </citation>
    <scope>NUCLEOTIDE SEQUENCE [LARGE SCALE GENOMIC DNA]</scope>
    <source>
        <strain evidence="4 5">IAM 15147</strain>
    </source>
</reference>
<organism evidence="4 5">
    <name type="scientific">Agrococcus baldri</name>
    <dbReference type="NCBI Taxonomy" id="153730"/>
    <lineage>
        <taxon>Bacteria</taxon>
        <taxon>Bacillati</taxon>
        <taxon>Actinomycetota</taxon>
        <taxon>Actinomycetes</taxon>
        <taxon>Micrococcales</taxon>
        <taxon>Microbacteriaceae</taxon>
        <taxon>Agrococcus</taxon>
    </lineage>
</organism>
<comment type="caution">
    <text evidence="4">The sequence shown here is derived from an EMBL/GenBank/DDBJ whole genome shotgun (WGS) entry which is preliminary data.</text>
</comment>
<evidence type="ECO:0000313" key="5">
    <source>
        <dbReference type="Proteomes" id="UP000198506"/>
    </source>
</evidence>
<accession>A0AA94HN96</accession>
<feature type="region of interest" description="Disordered" evidence="1">
    <location>
        <begin position="117"/>
        <end position="141"/>
    </location>
</feature>
<keyword evidence="2" id="KW-1133">Transmembrane helix</keyword>
<evidence type="ECO:0000256" key="2">
    <source>
        <dbReference type="SAM" id="Phobius"/>
    </source>
</evidence>
<evidence type="ECO:0000259" key="3">
    <source>
        <dbReference type="Pfam" id="PF26571"/>
    </source>
</evidence>
<keyword evidence="2" id="KW-0812">Transmembrane</keyword>
<keyword evidence="5" id="KW-1185">Reference proteome</keyword>
<name>A0AA94HN96_9MICO</name>
<protein>
    <recommendedName>
        <fullName evidence="3">ARB-07466-like C-terminal domain-containing protein</fullName>
    </recommendedName>
</protein>
<keyword evidence="2" id="KW-0472">Membrane</keyword>
<feature type="transmembrane region" description="Helical" evidence="2">
    <location>
        <begin position="21"/>
        <end position="42"/>
    </location>
</feature>
<evidence type="ECO:0000256" key="1">
    <source>
        <dbReference type="SAM" id="MobiDB-lite"/>
    </source>
</evidence>
<evidence type="ECO:0000313" key="4">
    <source>
        <dbReference type="EMBL" id="SFS14551.1"/>
    </source>
</evidence>